<evidence type="ECO:0000313" key="2">
    <source>
        <dbReference type="Proteomes" id="UP000663981"/>
    </source>
</evidence>
<dbReference type="RefSeq" id="WP_207980209.1">
    <property type="nucleotide sequence ID" value="NZ_JAGDEL010000012.1"/>
</dbReference>
<dbReference type="Proteomes" id="UP000663981">
    <property type="component" value="Unassembled WGS sequence"/>
</dbReference>
<keyword evidence="2" id="KW-1185">Reference proteome</keyword>
<evidence type="ECO:0000313" key="1">
    <source>
        <dbReference type="EMBL" id="MBO1513258.1"/>
    </source>
</evidence>
<comment type="caution">
    <text evidence="1">The sequence shown here is derived from an EMBL/GenBank/DDBJ whole genome shotgun (WGS) entry which is preliminary data.</text>
</comment>
<protein>
    <submittedName>
        <fullName evidence="1">Phage head-tail adapter protein</fullName>
    </submittedName>
</protein>
<gene>
    <name evidence="1" type="ORF">I7822_16535</name>
</gene>
<sequence>MQPYKYKPPRINAGELRTRVTFFEYGPNEGPFPGEKEIKILFETWAKIDEVWMKDIEIAKSNGTLSDLTITIRDPKGSFFPTNAHYIQIHTQEYEHLRYNVKHALPDIQNRDFIKVVSGVVS</sequence>
<proteinExistence type="predicted"/>
<dbReference type="InterPro" id="IPR038666">
    <property type="entry name" value="SSP1_head-tail_sf"/>
</dbReference>
<accession>A0ABS3N4W4</accession>
<reference evidence="1 2" key="1">
    <citation type="submission" date="2021-03" db="EMBL/GenBank/DDBJ databases">
        <title>Whole genome sequence of Metabacillus bambusae BG109.</title>
        <authorList>
            <person name="Jeong J.W."/>
        </authorList>
    </citation>
    <scope>NUCLEOTIDE SEQUENCE [LARGE SCALE GENOMIC DNA]</scope>
    <source>
        <strain evidence="1 2">BG109</strain>
    </source>
</reference>
<dbReference type="Gene3D" id="2.40.10.270">
    <property type="entry name" value="Bacteriophage SPP1 head-tail adaptor protein"/>
    <property type="match status" value="1"/>
</dbReference>
<organism evidence="1 2">
    <name type="scientific">Metabacillus bambusae</name>
    <dbReference type="NCBI Taxonomy" id="2795218"/>
    <lineage>
        <taxon>Bacteria</taxon>
        <taxon>Bacillati</taxon>
        <taxon>Bacillota</taxon>
        <taxon>Bacilli</taxon>
        <taxon>Bacillales</taxon>
        <taxon>Bacillaceae</taxon>
        <taxon>Metabacillus</taxon>
    </lineage>
</organism>
<dbReference type="EMBL" id="JAGDEL010000012">
    <property type="protein sequence ID" value="MBO1513258.1"/>
    <property type="molecule type" value="Genomic_DNA"/>
</dbReference>
<name>A0ABS3N4W4_9BACI</name>